<gene>
    <name evidence="1" type="ORF">E5288_WYG002002</name>
</gene>
<organism evidence="1 2">
    <name type="scientific">Bos mutus</name>
    <name type="common">wild yak</name>
    <dbReference type="NCBI Taxonomy" id="72004"/>
    <lineage>
        <taxon>Eukaryota</taxon>
        <taxon>Metazoa</taxon>
        <taxon>Chordata</taxon>
        <taxon>Craniata</taxon>
        <taxon>Vertebrata</taxon>
        <taxon>Euteleostomi</taxon>
        <taxon>Mammalia</taxon>
        <taxon>Eutheria</taxon>
        <taxon>Laurasiatheria</taxon>
        <taxon>Artiodactyla</taxon>
        <taxon>Ruminantia</taxon>
        <taxon>Pecora</taxon>
        <taxon>Bovidae</taxon>
        <taxon>Bovinae</taxon>
        <taxon>Bos</taxon>
    </lineage>
</organism>
<name>A0A6B0RQH9_9CETA</name>
<keyword evidence="2" id="KW-1185">Reference proteome</keyword>
<dbReference type="EMBL" id="VBQZ03000062">
    <property type="protein sequence ID" value="MXQ90274.1"/>
    <property type="molecule type" value="Genomic_DNA"/>
</dbReference>
<accession>A0A6B0RQH9</accession>
<protein>
    <submittedName>
        <fullName evidence="1">Uncharacterized protein</fullName>
    </submittedName>
</protein>
<dbReference type="AlphaFoldDB" id="A0A6B0RQH9"/>
<evidence type="ECO:0000313" key="2">
    <source>
        <dbReference type="Proteomes" id="UP000322234"/>
    </source>
</evidence>
<comment type="caution">
    <text evidence="1">The sequence shown here is derived from an EMBL/GenBank/DDBJ whole genome shotgun (WGS) entry which is preliminary data.</text>
</comment>
<proteinExistence type="predicted"/>
<reference evidence="1" key="1">
    <citation type="submission" date="2019-10" db="EMBL/GenBank/DDBJ databases">
        <title>The sequence and de novo assembly of the wild yak genome.</title>
        <authorList>
            <person name="Liu Y."/>
        </authorList>
    </citation>
    <scope>NUCLEOTIDE SEQUENCE [LARGE SCALE GENOMIC DNA]</scope>
    <source>
        <strain evidence="1">WY2019</strain>
    </source>
</reference>
<dbReference type="Proteomes" id="UP000322234">
    <property type="component" value="Unassembled WGS sequence"/>
</dbReference>
<evidence type="ECO:0000313" key="1">
    <source>
        <dbReference type="EMBL" id="MXQ90274.1"/>
    </source>
</evidence>
<sequence>MKARDGVRAEKAASYIQVAELRWSVKSDSPVLFWLPGSLFYLTPCSPPQLALTGRTIEDHLRACVMWAGVGALETWAEEKRGESFTDLCVYGF</sequence>